<protein>
    <recommendedName>
        <fullName evidence="7">Calpain catalytic domain-containing protein</fullName>
    </recommendedName>
</protein>
<dbReference type="InterPro" id="IPR038765">
    <property type="entry name" value="Papain-like_cys_pep_sf"/>
</dbReference>
<feature type="domain" description="Calpain catalytic" evidence="7">
    <location>
        <begin position="498"/>
        <end position="671"/>
    </location>
</feature>
<dbReference type="PANTHER" id="PTHR10183">
    <property type="entry name" value="CALPAIN"/>
    <property type="match status" value="1"/>
</dbReference>
<sequence>MSSELLQTLQQYFEFQLWKAKMISSMDLRSYASLIVELERGLNRKELNEKWDSVVATLWARRLSRPSVSVGHCFLAVADLHMNINPSARITESLPSGMMDVLTNPALYGITPARYAVGFMGQMAQYLELSMLELAMCSGWGRTPTRARWVEALASASSGSLEAVAAQVRSLEAALAPEALGPHWTGQARVRWAAKLAEGSPSARAVCGHLLELEEVRRDAPGKRRWDAWGPRCRPSSFPFRLAGPLDGGGAIPISFCFAGRGCGQAIQPRVMSPAWRHGRRALWLETLVGFIEGQPPDPAQAAQAAPMSGPGAQLDPPPHGAATSPPPPPPPPPGPAQVPTPVPPLKTPVAGRGASLQPPQPPQSPPRVPLTRQHSISGSHGRPAVPAPAQPAQLMPQPRALGRQLSFKRDPPPQAAALLRYPSGSSSGVTTVAPSDPSARAHMGLGPPARQQRLTAFDELLLPFDEASDPLGTAWEAHAQCEPFLDPGAAPEPDGAMFCDPTFPATLESILDPSPDAVPLEVVGRLGPWRRPGELSRRPVFASDQLSVPVQGQLVRPALAAPAPQPPRAVPPATHSPPWGPGGAAQGNCWFVSGLHIILSRHPEILLALLQRADPTHGIYQFRFFKNSQWVLVTIDDRLPCDEAGELVFSRCSDGAQFWCPLIEKAYAKVSPHPLPVFLGAASLGVLPTVAEGDVVL</sequence>
<feature type="compositionally biased region" description="Polar residues" evidence="6">
    <location>
        <begin position="424"/>
        <end position="434"/>
    </location>
</feature>
<evidence type="ECO:0000256" key="3">
    <source>
        <dbReference type="ARBA" id="ARBA00022801"/>
    </source>
</evidence>
<keyword evidence="3" id="KW-0378">Hydrolase</keyword>
<keyword evidence="2" id="KW-0645">Protease</keyword>
<gene>
    <name evidence="8" type="ORF">PAPYR_9775</name>
</gene>
<proteinExistence type="inferred from homology"/>
<comment type="similarity">
    <text evidence="1">Belongs to the peptidase C2 family.</text>
</comment>
<dbReference type="Pfam" id="PF00648">
    <property type="entry name" value="Peptidase_C2"/>
    <property type="match status" value="1"/>
</dbReference>
<feature type="compositionally biased region" description="Pro residues" evidence="6">
    <location>
        <begin position="316"/>
        <end position="347"/>
    </location>
</feature>
<reference evidence="8" key="1">
    <citation type="journal article" date="2022" name="bioRxiv">
        <title>Genomics of Preaxostyla Flagellates Illuminates Evolutionary Transitions and the Path Towards Mitochondrial Loss.</title>
        <authorList>
            <person name="Novak L.V.F."/>
            <person name="Treitli S.C."/>
            <person name="Pyrih J."/>
            <person name="Halakuc P."/>
            <person name="Pipaliya S.V."/>
            <person name="Vacek V."/>
            <person name="Brzon O."/>
            <person name="Soukal P."/>
            <person name="Eme L."/>
            <person name="Dacks J.B."/>
            <person name="Karnkowska A."/>
            <person name="Elias M."/>
            <person name="Hampl V."/>
        </authorList>
    </citation>
    <scope>NUCLEOTIDE SEQUENCE</scope>
    <source>
        <strain evidence="8">RCP-MX</strain>
    </source>
</reference>
<evidence type="ECO:0000259" key="7">
    <source>
        <dbReference type="PROSITE" id="PS50203"/>
    </source>
</evidence>
<evidence type="ECO:0000256" key="1">
    <source>
        <dbReference type="ARBA" id="ARBA00007623"/>
    </source>
</evidence>
<comment type="caution">
    <text evidence="8">The sequence shown here is derived from an EMBL/GenBank/DDBJ whole genome shotgun (WGS) entry which is preliminary data.</text>
</comment>
<dbReference type="PROSITE" id="PS50203">
    <property type="entry name" value="CALPAIN_CAT"/>
    <property type="match status" value="1"/>
</dbReference>
<dbReference type="PANTHER" id="PTHR10183:SF379">
    <property type="entry name" value="CALPAIN-5"/>
    <property type="match status" value="1"/>
</dbReference>
<keyword evidence="9" id="KW-1185">Reference proteome</keyword>
<name>A0ABQ8UEQ1_9EUKA</name>
<evidence type="ECO:0000313" key="9">
    <source>
        <dbReference type="Proteomes" id="UP001141327"/>
    </source>
</evidence>
<evidence type="ECO:0000256" key="2">
    <source>
        <dbReference type="ARBA" id="ARBA00022670"/>
    </source>
</evidence>
<evidence type="ECO:0000256" key="4">
    <source>
        <dbReference type="ARBA" id="ARBA00022807"/>
    </source>
</evidence>
<feature type="compositionally biased region" description="Low complexity" evidence="6">
    <location>
        <begin position="300"/>
        <end position="314"/>
    </location>
</feature>
<evidence type="ECO:0000256" key="6">
    <source>
        <dbReference type="SAM" id="MobiDB-lite"/>
    </source>
</evidence>
<keyword evidence="4" id="KW-0788">Thiol protease</keyword>
<accession>A0ABQ8UEQ1</accession>
<organism evidence="8 9">
    <name type="scientific">Paratrimastix pyriformis</name>
    <dbReference type="NCBI Taxonomy" id="342808"/>
    <lineage>
        <taxon>Eukaryota</taxon>
        <taxon>Metamonada</taxon>
        <taxon>Preaxostyla</taxon>
        <taxon>Paratrimastigidae</taxon>
        <taxon>Paratrimastix</taxon>
    </lineage>
</organism>
<dbReference type="InterPro" id="IPR022684">
    <property type="entry name" value="Calpain_cysteine_protease"/>
</dbReference>
<evidence type="ECO:0000313" key="8">
    <source>
        <dbReference type="EMBL" id="KAJ4455310.1"/>
    </source>
</evidence>
<feature type="region of interest" description="Disordered" evidence="6">
    <location>
        <begin position="295"/>
        <end position="393"/>
    </location>
</feature>
<evidence type="ECO:0000256" key="5">
    <source>
        <dbReference type="PROSITE-ProRule" id="PRU00239"/>
    </source>
</evidence>
<feature type="region of interest" description="Disordered" evidence="6">
    <location>
        <begin position="405"/>
        <end position="434"/>
    </location>
</feature>
<dbReference type="InterPro" id="IPR001300">
    <property type="entry name" value="Peptidase_C2_calpain_cat"/>
</dbReference>
<dbReference type="SUPFAM" id="SSF54001">
    <property type="entry name" value="Cysteine proteinases"/>
    <property type="match status" value="1"/>
</dbReference>
<dbReference type="EMBL" id="JAPMOS010000112">
    <property type="protein sequence ID" value="KAJ4455310.1"/>
    <property type="molecule type" value="Genomic_DNA"/>
</dbReference>
<dbReference type="Proteomes" id="UP001141327">
    <property type="component" value="Unassembled WGS sequence"/>
</dbReference>
<feature type="compositionally biased region" description="Pro residues" evidence="6">
    <location>
        <begin position="359"/>
        <end position="369"/>
    </location>
</feature>
<comment type="caution">
    <text evidence="5">Lacks conserved residue(s) required for the propagation of feature annotation.</text>
</comment>